<evidence type="ECO:0000256" key="1">
    <source>
        <dbReference type="ARBA" id="ARBA00004141"/>
    </source>
</evidence>
<organism evidence="8">
    <name type="scientific">Crouania attenuata</name>
    <dbReference type="NCBI Taxonomy" id="42002"/>
    <lineage>
        <taxon>Eukaryota</taxon>
        <taxon>Rhodophyta</taxon>
        <taxon>Florideophyceae</taxon>
        <taxon>Rhodymeniophycidae</taxon>
        <taxon>Ceramiales</taxon>
        <taxon>Callithamniaceae</taxon>
        <taxon>Crouania</taxon>
    </lineage>
</organism>
<dbReference type="Pfam" id="PF02405">
    <property type="entry name" value="MlaE"/>
    <property type="match status" value="1"/>
</dbReference>
<feature type="transmembrane region" description="Helical" evidence="7">
    <location>
        <begin position="123"/>
        <end position="143"/>
    </location>
</feature>
<dbReference type="PANTHER" id="PTHR30188">
    <property type="entry name" value="ABC TRANSPORTER PERMEASE PROTEIN-RELATED"/>
    <property type="match status" value="1"/>
</dbReference>
<evidence type="ECO:0000256" key="5">
    <source>
        <dbReference type="ARBA" id="ARBA00022989"/>
    </source>
</evidence>
<evidence type="ECO:0000256" key="6">
    <source>
        <dbReference type="ARBA" id="ARBA00023136"/>
    </source>
</evidence>
<keyword evidence="5 7" id="KW-1133">Transmembrane helix</keyword>
<dbReference type="GO" id="GO:0005548">
    <property type="term" value="F:phospholipid transporter activity"/>
    <property type="evidence" value="ECO:0007669"/>
    <property type="project" value="TreeGrafter"/>
</dbReference>
<reference evidence="8" key="2">
    <citation type="submission" date="2019-04" db="EMBL/GenBank/DDBJ databases">
        <authorList>
            <person name="Pasella M."/>
        </authorList>
    </citation>
    <scope>NUCLEOTIDE SEQUENCE</scope>
    <source>
        <strain evidence="8">PD2952</strain>
    </source>
</reference>
<proteinExistence type="inferred from homology"/>
<dbReference type="InterPro" id="IPR003453">
    <property type="entry name" value="ABC_MlaE_roteobac"/>
</dbReference>
<keyword evidence="3" id="KW-0813">Transport</keyword>
<feature type="transmembrane region" description="Helical" evidence="7">
    <location>
        <begin position="184"/>
        <end position="203"/>
    </location>
</feature>
<feature type="transmembrane region" description="Helical" evidence="7">
    <location>
        <begin position="149"/>
        <end position="177"/>
    </location>
</feature>
<evidence type="ECO:0000256" key="3">
    <source>
        <dbReference type="ARBA" id="ARBA00022448"/>
    </source>
</evidence>
<evidence type="ECO:0000313" key="8">
    <source>
        <dbReference type="EMBL" id="QCI05444.1"/>
    </source>
</evidence>
<dbReference type="PANTHER" id="PTHR30188:SF4">
    <property type="entry name" value="PROTEIN TRIGALACTOSYLDIACYLGLYCEROL 1, CHLOROPLASTIC"/>
    <property type="match status" value="1"/>
</dbReference>
<accession>A0A4D6WNN7</accession>
<keyword evidence="6 7" id="KW-0472">Membrane</keyword>
<evidence type="ECO:0000256" key="2">
    <source>
        <dbReference type="ARBA" id="ARBA00007556"/>
    </source>
</evidence>
<feature type="transmembrane region" description="Helical" evidence="7">
    <location>
        <begin position="215"/>
        <end position="238"/>
    </location>
</feature>
<comment type="subcellular location">
    <subcellularLocation>
        <location evidence="1">Membrane</location>
        <topology evidence="1">Multi-pass membrane protein</topology>
    </subcellularLocation>
</comment>
<keyword evidence="8" id="KW-0934">Plastid</keyword>
<dbReference type="NCBIfam" id="TIGR00056">
    <property type="entry name" value="MlaE family lipid ABC transporter permease subunit"/>
    <property type="match status" value="1"/>
</dbReference>
<evidence type="ECO:0000256" key="7">
    <source>
        <dbReference type="RuleBase" id="RU362044"/>
    </source>
</evidence>
<dbReference type="AlphaFoldDB" id="A0A4D6WNN7"/>
<feature type="transmembrane region" description="Helical" evidence="7">
    <location>
        <begin position="20"/>
        <end position="47"/>
    </location>
</feature>
<name>A0A4D6WNN7_9FLOR</name>
<reference evidence="8" key="1">
    <citation type="journal article" date="2019" name="Mol. Phylogenet. Evol.">
        <title>Morphological evolution and classification of the red algal order Ceramiales inferred using plastid phylogenomics.</title>
        <authorList>
            <person name="Diaz-Tapia P."/>
            <person name="Pasella M.M."/>
            <person name="Verbruggen H."/>
            <person name="Maggs C.A."/>
        </authorList>
    </citation>
    <scope>NUCLEOTIDE SEQUENCE</scope>
    <source>
        <strain evidence="8">PD2952</strain>
    </source>
</reference>
<comment type="similarity">
    <text evidence="2 7">Belongs to the MlaE permease family.</text>
</comment>
<gene>
    <name evidence="8" type="primary">ycf63</name>
</gene>
<protein>
    <recommendedName>
        <fullName evidence="9">ABC transporter permease</fullName>
    </recommendedName>
</protein>
<geneLocation type="plastid" evidence="8"/>
<dbReference type="EMBL" id="MK814632">
    <property type="protein sequence ID" value="QCI05444.1"/>
    <property type="molecule type" value="Genomic_DNA"/>
</dbReference>
<evidence type="ECO:0008006" key="9">
    <source>
        <dbReference type="Google" id="ProtNLM"/>
    </source>
</evidence>
<evidence type="ECO:0000256" key="4">
    <source>
        <dbReference type="ARBA" id="ARBA00022692"/>
    </source>
</evidence>
<keyword evidence="4 7" id="KW-0812">Transmembrane</keyword>
<sequence>MLISIKIFFAFINFYQIKNIPWNILAIQIALIGPNSLSIILITSFFMGMVLSLQIVKELLYLNAVYLIGSVLTISFLRELSPVLTLVIFIGRVGSCFTSELATMKVTEQIDALYLLGTNPISYLVLPRIISCIVILPVLNLFAFTTSLFGSAFICLFLYNIDPSVFFLSSLSSLYLIDILKSSIKTIIFGFCIAIISCAWGLSTNGGSQEVGLCTTSSVVVSLLSVFMLDFILSYFMFNQFDPTLNII</sequence>
<feature type="transmembrane region" description="Helical" evidence="7">
    <location>
        <begin position="59"/>
        <end position="77"/>
    </location>
</feature>
<dbReference type="GO" id="GO:0043190">
    <property type="term" value="C:ATP-binding cassette (ABC) transporter complex"/>
    <property type="evidence" value="ECO:0007669"/>
    <property type="project" value="InterPro"/>
</dbReference>
<dbReference type="InterPro" id="IPR030802">
    <property type="entry name" value="Permease_MalE"/>
</dbReference>